<gene>
    <name evidence="2" type="ORF">GCM10009554_64730</name>
</gene>
<feature type="signal peptide" evidence="1">
    <location>
        <begin position="1"/>
        <end position="22"/>
    </location>
</feature>
<dbReference type="Proteomes" id="UP001500542">
    <property type="component" value="Unassembled WGS sequence"/>
</dbReference>
<keyword evidence="1" id="KW-0732">Signal</keyword>
<proteinExistence type="predicted"/>
<reference evidence="2 3" key="1">
    <citation type="journal article" date="2019" name="Int. J. Syst. Evol. Microbiol.">
        <title>The Global Catalogue of Microorganisms (GCM) 10K type strain sequencing project: providing services to taxonomists for standard genome sequencing and annotation.</title>
        <authorList>
            <consortium name="The Broad Institute Genomics Platform"/>
            <consortium name="The Broad Institute Genome Sequencing Center for Infectious Disease"/>
            <person name="Wu L."/>
            <person name="Ma J."/>
        </authorList>
    </citation>
    <scope>NUCLEOTIDE SEQUENCE [LARGE SCALE GENOMIC DNA]</scope>
    <source>
        <strain evidence="2 3">JCM 10977</strain>
    </source>
</reference>
<dbReference type="EMBL" id="BAAAHK010000017">
    <property type="protein sequence ID" value="GAA0955981.1"/>
    <property type="molecule type" value="Genomic_DNA"/>
</dbReference>
<keyword evidence="3" id="KW-1185">Reference proteome</keyword>
<evidence type="ECO:0000313" key="2">
    <source>
        <dbReference type="EMBL" id="GAA0955981.1"/>
    </source>
</evidence>
<dbReference type="RefSeq" id="WP_343978956.1">
    <property type="nucleotide sequence ID" value="NZ_BAAAHK010000017.1"/>
</dbReference>
<evidence type="ECO:0000313" key="3">
    <source>
        <dbReference type="Proteomes" id="UP001500542"/>
    </source>
</evidence>
<accession>A0ABN1RF19</accession>
<sequence>MKTGFLLAAVLLTVPGVGVAHAATTSPSATGPKVTTQACSVLSGALTADGSVKVRDLTATTPPTTTLDRTETPELFGPGQVRLTSSVAYDADYENGSSRYGWMVLGDAMYSVRWFVLDGTYDVEPGSFKTTKVGGGWGAFTAVETSRFDDNRGHARTTEYGLRGDGNLYRWTIDVYGKWHSAGFAPGFASVKAITLISQTPTYDTFLANTRSGGLYTIHIPTTLPMKPVVKNLRASTWQGFESFQAQRCGQYGVLLLAIDKDSGAGYLYAVGHATGASTVIQNRGKVPTTFKDPILFSWAAPAGYDIPPFGE</sequence>
<protein>
    <submittedName>
        <fullName evidence="2">Uncharacterized protein</fullName>
    </submittedName>
</protein>
<comment type="caution">
    <text evidence="2">The sequence shown here is derived from an EMBL/GenBank/DDBJ whole genome shotgun (WGS) entry which is preliminary data.</text>
</comment>
<feature type="chain" id="PRO_5046098353" evidence="1">
    <location>
        <begin position="23"/>
        <end position="312"/>
    </location>
</feature>
<organism evidence="2 3">
    <name type="scientific">Kribbella koreensis</name>
    <dbReference type="NCBI Taxonomy" id="57909"/>
    <lineage>
        <taxon>Bacteria</taxon>
        <taxon>Bacillati</taxon>
        <taxon>Actinomycetota</taxon>
        <taxon>Actinomycetes</taxon>
        <taxon>Propionibacteriales</taxon>
        <taxon>Kribbellaceae</taxon>
        <taxon>Kribbella</taxon>
    </lineage>
</organism>
<name>A0ABN1RF19_9ACTN</name>
<evidence type="ECO:0000256" key="1">
    <source>
        <dbReference type="SAM" id="SignalP"/>
    </source>
</evidence>